<dbReference type="InterPro" id="IPR029063">
    <property type="entry name" value="SAM-dependent_MTases_sf"/>
</dbReference>
<gene>
    <name evidence="1" type="ORF">SAMN04489724_2172</name>
</gene>
<proteinExistence type="predicted"/>
<dbReference type="Pfam" id="PF13489">
    <property type="entry name" value="Methyltransf_23"/>
    <property type="match status" value="1"/>
</dbReference>
<reference evidence="2" key="1">
    <citation type="submission" date="2016-10" db="EMBL/GenBank/DDBJ databases">
        <authorList>
            <person name="Varghese N."/>
            <person name="Submissions S."/>
        </authorList>
    </citation>
    <scope>NUCLEOTIDE SEQUENCE [LARGE SCALE GENOMIC DNA]</scope>
    <source>
        <strain evidence="2">DSM 23445</strain>
    </source>
</reference>
<evidence type="ECO:0000313" key="2">
    <source>
        <dbReference type="Proteomes" id="UP000199673"/>
    </source>
</evidence>
<keyword evidence="1" id="KW-0808">Transferase</keyword>
<dbReference type="Proteomes" id="UP000199673">
    <property type="component" value="Unassembled WGS sequence"/>
</dbReference>
<organism evidence="1 2">
    <name type="scientific">Algoriphagus locisalis</name>
    <dbReference type="NCBI Taxonomy" id="305507"/>
    <lineage>
        <taxon>Bacteria</taxon>
        <taxon>Pseudomonadati</taxon>
        <taxon>Bacteroidota</taxon>
        <taxon>Cytophagia</taxon>
        <taxon>Cytophagales</taxon>
        <taxon>Cyclobacteriaceae</taxon>
        <taxon>Algoriphagus</taxon>
    </lineage>
</organism>
<name>A0A1I7ASJ6_9BACT</name>
<dbReference type="SUPFAM" id="SSF53335">
    <property type="entry name" value="S-adenosyl-L-methionine-dependent methyltransferases"/>
    <property type="match status" value="1"/>
</dbReference>
<dbReference type="PANTHER" id="PTHR43861:SF6">
    <property type="entry name" value="METHYLTRANSFERASE TYPE 11"/>
    <property type="match status" value="1"/>
</dbReference>
<dbReference type="AlphaFoldDB" id="A0A1I7ASJ6"/>
<dbReference type="PANTHER" id="PTHR43861">
    <property type="entry name" value="TRANS-ACONITATE 2-METHYLTRANSFERASE-RELATED"/>
    <property type="match status" value="1"/>
</dbReference>
<accession>A0A1I7ASJ6</accession>
<dbReference type="CDD" id="cd02440">
    <property type="entry name" value="AdoMet_MTases"/>
    <property type="match status" value="1"/>
</dbReference>
<dbReference type="Gene3D" id="3.40.50.150">
    <property type="entry name" value="Vaccinia Virus protein VP39"/>
    <property type="match status" value="1"/>
</dbReference>
<dbReference type="OrthoDB" id="3896938at2"/>
<sequence length="291" mass="33943">MILYRKCPICGSENLKGYAIDTYRKGPHISRVQCLHCELVFANPMADSQELADYYTNYYDKDHYLAFDYKNHILNHFERISTLNPAQIKSESRCLNKLVPDGRFLDIGCGLGLGLAYAQQLNCELYSTEFDTGALEFVKSNFPVETYQGDIWEAKYPDSFFDFIHISHVIEHVLDPKAYIEEMKRIVKPGGYIAIGTPNMSSNLYRFHRWAKMLNMNVPDVIDGLEHTFIFPKKLLRKICEEQELKIDDHYTHNLGETFSNLLRYKMPVSKKINRLIQNAFQVNQWTVCRK</sequence>
<dbReference type="EMBL" id="FPBF01000002">
    <property type="protein sequence ID" value="SFT77875.1"/>
    <property type="molecule type" value="Genomic_DNA"/>
</dbReference>
<keyword evidence="2" id="KW-1185">Reference proteome</keyword>
<protein>
    <submittedName>
        <fullName evidence="1">2-polyprenyl-3-methyl-5-hydroxy-6-metoxy-1,4-benzoquinol methylase</fullName>
    </submittedName>
</protein>
<keyword evidence="1" id="KW-0489">Methyltransferase</keyword>
<dbReference type="GO" id="GO:0008168">
    <property type="term" value="F:methyltransferase activity"/>
    <property type="evidence" value="ECO:0007669"/>
    <property type="project" value="UniProtKB-KW"/>
</dbReference>
<dbReference type="STRING" id="305507.SAMN04489724_2172"/>
<dbReference type="GO" id="GO:0032259">
    <property type="term" value="P:methylation"/>
    <property type="evidence" value="ECO:0007669"/>
    <property type="project" value="UniProtKB-KW"/>
</dbReference>
<evidence type="ECO:0000313" key="1">
    <source>
        <dbReference type="EMBL" id="SFT77875.1"/>
    </source>
</evidence>